<feature type="compositionally biased region" description="Low complexity" evidence="3">
    <location>
        <begin position="239"/>
        <end position="249"/>
    </location>
</feature>
<dbReference type="PROSITE" id="PS00903">
    <property type="entry name" value="CYT_DCMP_DEAMINASES_1"/>
    <property type="match status" value="1"/>
</dbReference>
<evidence type="ECO:0000313" key="6">
    <source>
        <dbReference type="Proteomes" id="UP000054498"/>
    </source>
</evidence>
<dbReference type="PROSITE" id="PS51257">
    <property type="entry name" value="PROKAR_LIPOPROTEIN"/>
    <property type="match status" value="1"/>
</dbReference>
<name>A0A0D2MZB7_9CHLO</name>
<dbReference type="SUPFAM" id="SSF53927">
    <property type="entry name" value="Cytidine deaminase-like"/>
    <property type="match status" value="1"/>
</dbReference>
<dbReference type="InterPro" id="IPR002125">
    <property type="entry name" value="CMP_dCMP_dom"/>
</dbReference>
<proteinExistence type="predicted"/>
<dbReference type="STRING" id="145388.A0A0D2MZB7"/>
<dbReference type="PANTHER" id="PTHR11079">
    <property type="entry name" value="CYTOSINE DEAMINASE FAMILY MEMBER"/>
    <property type="match status" value="1"/>
</dbReference>
<evidence type="ECO:0000256" key="1">
    <source>
        <dbReference type="ARBA" id="ARBA00022723"/>
    </source>
</evidence>
<dbReference type="GO" id="GO:0002100">
    <property type="term" value="P:tRNA wobble adenosine to inosine editing"/>
    <property type="evidence" value="ECO:0007669"/>
    <property type="project" value="InterPro"/>
</dbReference>
<keyword evidence="1" id="KW-0479">Metal-binding</keyword>
<dbReference type="PANTHER" id="PTHR11079:SF179">
    <property type="entry name" value="TRNA(ADENINE(34)) DEAMINASE, CHLOROPLASTIC"/>
    <property type="match status" value="1"/>
</dbReference>
<dbReference type="InterPro" id="IPR016192">
    <property type="entry name" value="APOBEC/CMP_deaminase_Zn-bd"/>
</dbReference>
<dbReference type="Proteomes" id="UP000054498">
    <property type="component" value="Unassembled WGS sequence"/>
</dbReference>
<dbReference type="AlphaFoldDB" id="A0A0D2MZB7"/>
<dbReference type="OrthoDB" id="408702at2759"/>
<dbReference type="Pfam" id="PF00383">
    <property type="entry name" value="dCMP_cyt_deam_1"/>
    <property type="match status" value="1"/>
</dbReference>
<dbReference type="GO" id="GO:0008270">
    <property type="term" value="F:zinc ion binding"/>
    <property type="evidence" value="ECO:0007669"/>
    <property type="project" value="InterPro"/>
</dbReference>
<dbReference type="GeneID" id="25726318"/>
<dbReference type="EMBL" id="KK100234">
    <property type="protein sequence ID" value="KIZ07755.1"/>
    <property type="molecule type" value="Genomic_DNA"/>
</dbReference>
<dbReference type="KEGG" id="mng:MNEG_0200"/>
<feature type="domain" description="CMP/dCMP-type deaminase" evidence="4">
    <location>
        <begin position="89"/>
        <end position="212"/>
    </location>
</feature>
<dbReference type="GO" id="GO:0009507">
    <property type="term" value="C:chloroplast"/>
    <property type="evidence" value="ECO:0007669"/>
    <property type="project" value="TreeGrafter"/>
</dbReference>
<dbReference type="PROSITE" id="PS51747">
    <property type="entry name" value="CYT_DCMP_DEAMINASES_2"/>
    <property type="match status" value="1"/>
</dbReference>
<evidence type="ECO:0000259" key="4">
    <source>
        <dbReference type="PROSITE" id="PS51747"/>
    </source>
</evidence>
<keyword evidence="2" id="KW-0862">Zinc</keyword>
<reference evidence="5 6" key="1">
    <citation type="journal article" date="2013" name="BMC Genomics">
        <title>Reconstruction of the lipid metabolism for the microalga Monoraphidium neglectum from its genome sequence reveals characteristics suitable for biofuel production.</title>
        <authorList>
            <person name="Bogen C."/>
            <person name="Al-Dilaimi A."/>
            <person name="Albersmeier A."/>
            <person name="Wichmann J."/>
            <person name="Grundmann M."/>
            <person name="Rupp O."/>
            <person name="Lauersen K.J."/>
            <person name="Blifernez-Klassen O."/>
            <person name="Kalinowski J."/>
            <person name="Goesmann A."/>
            <person name="Mussgnug J.H."/>
            <person name="Kruse O."/>
        </authorList>
    </citation>
    <scope>NUCLEOTIDE SEQUENCE [LARGE SCALE GENOMIC DNA]</scope>
    <source>
        <strain evidence="5 6">SAG 48.87</strain>
    </source>
</reference>
<dbReference type="GO" id="GO:0052717">
    <property type="term" value="F:tRNA-specific adenosine-34 deaminase activity"/>
    <property type="evidence" value="ECO:0007669"/>
    <property type="project" value="UniProtKB-EC"/>
</dbReference>
<accession>A0A0D2MZB7</accession>
<protein>
    <recommendedName>
        <fullName evidence="4">CMP/dCMP-type deaminase domain-containing protein</fullName>
    </recommendedName>
</protein>
<dbReference type="CDD" id="cd01285">
    <property type="entry name" value="nucleoside_deaminase"/>
    <property type="match status" value="1"/>
</dbReference>
<dbReference type="InterPro" id="IPR016193">
    <property type="entry name" value="Cytidine_deaminase-like"/>
</dbReference>
<sequence>MSKALSRGAASLVLAYGCGGRLRRSGVRARHARSSPRVAATGTLEAAAAASLRCSTGIAGSAHAAVNTSAAAAVKPDGNAHDGSTDCSDADACHMRRALALARRAFEAGEVPVGAVVVDDQGSVVAEAHNMTEATQNPLAHAELVAIQAAAAAVGGWRLAGCTLYVSLEPCPMCAGAILNARLRRVCYGARSPRVGADGGWIRMLPPYPAAAAAEGATAGGSGGCCEQHQRGDHPQVLQQQQPPQQQQRQRQHQKQQHEPPQRQQQRGESGEPWDAFAAVDGAFGAAAIRPLGPHPFHPALGVTRGLLRDECAELLRAFFRRRRHEAEERRRLLMQVQRTSSDDEEA</sequence>
<keyword evidence="6" id="KW-1185">Reference proteome</keyword>
<evidence type="ECO:0000313" key="5">
    <source>
        <dbReference type="EMBL" id="KIZ07755.1"/>
    </source>
</evidence>
<dbReference type="Gene3D" id="3.40.140.10">
    <property type="entry name" value="Cytidine Deaminase, domain 2"/>
    <property type="match status" value="1"/>
</dbReference>
<gene>
    <name evidence="5" type="ORF">MNEG_0200</name>
</gene>
<evidence type="ECO:0000256" key="2">
    <source>
        <dbReference type="ARBA" id="ARBA00022833"/>
    </source>
</evidence>
<feature type="region of interest" description="Disordered" evidence="3">
    <location>
        <begin position="214"/>
        <end position="272"/>
    </location>
</feature>
<organism evidence="5 6">
    <name type="scientific">Monoraphidium neglectum</name>
    <dbReference type="NCBI Taxonomy" id="145388"/>
    <lineage>
        <taxon>Eukaryota</taxon>
        <taxon>Viridiplantae</taxon>
        <taxon>Chlorophyta</taxon>
        <taxon>core chlorophytes</taxon>
        <taxon>Chlorophyceae</taxon>
        <taxon>CS clade</taxon>
        <taxon>Sphaeropleales</taxon>
        <taxon>Selenastraceae</taxon>
        <taxon>Monoraphidium</taxon>
    </lineage>
</organism>
<dbReference type="RefSeq" id="XP_013906774.1">
    <property type="nucleotide sequence ID" value="XM_014051320.1"/>
</dbReference>
<evidence type="ECO:0000256" key="3">
    <source>
        <dbReference type="SAM" id="MobiDB-lite"/>
    </source>
</evidence>